<dbReference type="Proteomes" id="UP000216752">
    <property type="component" value="Chromosome"/>
</dbReference>
<sequence>MPLLKYKLSILRLGAIEGVSQRLFPDYEIRIEFLSNSYNRKQVTIRKKAFPHDRTIVRK</sequence>
<gene>
    <name evidence="1" type="ORF">SPSIL_035070</name>
</gene>
<reference evidence="1" key="1">
    <citation type="submission" date="2024-05" db="EMBL/GenBank/DDBJ databases">
        <title>Isolation and characterization of Sporomusa carbonis sp. nov., a carboxydotrophic hydrogenogen in the genus of Sporomusa isolated from a charcoal burning pile.</title>
        <authorList>
            <person name="Boeer T."/>
            <person name="Rosenbaum F."/>
            <person name="Eysell L."/>
            <person name="Mueller V."/>
            <person name="Daniel R."/>
            <person name="Poehlein A."/>
        </authorList>
    </citation>
    <scope>NUCLEOTIDE SEQUENCE [LARGE SCALE GENOMIC DNA]</scope>
    <source>
        <strain evidence="1">DSM 10669</strain>
    </source>
</reference>
<proteinExistence type="predicted"/>
<organism evidence="1 2">
    <name type="scientific">Sporomusa silvacetica DSM 10669</name>
    <dbReference type="NCBI Taxonomy" id="1123289"/>
    <lineage>
        <taxon>Bacteria</taxon>
        <taxon>Bacillati</taxon>
        <taxon>Bacillota</taxon>
        <taxon>Negativicutes</taxon>
        <taxon>Selenomonadales</taxon>
        <taxon>Sporomusaceae</taxon>
        <taxon>Sporomusa</taxon>
    </lineage>
</organism>
<evidence type="ECO:0000313" key="1">
    <source>
        <dbReference type="EMBL" id="XFO67312.1"/>
    </source>
</evidence>
<accession>A0ABZ3INR3</accession>
<dbReference type="RefSeq" id="WP_094604623.1">
    <property type="nucleotide sequence ID" value="NZ_CP155573.1"/>
</dbReference>
<name>A0ABZ3INR3_9FIRM</name>
<evidence type="ECO:0000313" key="2">
    <source>
        <dbReference type="Proteomes" id="UP000216752"/>
    </source>
</evidence>
<protein>
    <submittedName>
        <fullName evidence="1">Uncharacterized protein</fullName>
    </submittedName>
</protein>
<keyword evidence="2" id="KW-1185">Reference proteome</keyword>
<dbReference type="EMBL" id="CP155573">
    <property type="protein sequence ID" value="XFO67312.1"/>
    <property type="molecule type" value="Genomic_DNA"/>
</dbReference>